<feature type="domain" description="Phospholipid/glycerol acyltransferase" evidence="3">
    <location>
        <begin position="49"/>
        <end position="161"/>
    </location>
</feature>
<evidence type="ECO:0000256" key="1">
    <source>
        <dbReference type="ARBA" id="ARBA00022679"/>
    </source>
</evidence>
<dbReference type="Proteomes" id="UP000179266">
    <property type="component" value="Unassembled WGS sequence"/>
</dbReference>
<dbReference type="AlphaFoldDB" id="A0A1F7S116"/>
<dbReference type="GO" id="GO:0003841">
    <property type="term" value="F:1-acylglycerol-3-phosphate O-acyltransferase activity"/>
    <property type="evidence" value="ECO:0007669"/>
    <property type="project" value="TreeGrafter"/>
</dbReference>
<evidence type="ECO:0000313" key="5">
    <source>
        <dbReference type="Proteomes" id="UP000179266"/>
    </source>
</evidence>
<dbReference type="InterPro" id="IPR002123">
    <property type="entry name" value="Plipid/glycerol_acylTrfase"/>
</dbReference>
<dbReference type="Pfam" id="PF01553">
    <property type="entry name" value="Acyltransferase"/>
    <property type="match status" value="1"/>
</dbReference>
<dbReference type="EMBL" id="MGDD01000071">
    <property type="protein sequence ID" value="OGL47496.1"/>
    <property type="molecule type" value="Genomic_DNA"/>
</dbReference>
<gene>
    <name evidence="4" type="ORF">A2161_11920</name>
</gene>
<comment type="caution">
    <text evidence="4">The sequence shown here is derived from an EMBL/GenBank/DDBJ whole genome shotgun (WGS) entry which is preliminary data.</text>
</comment>
<evidence type="ECO:0000259" key="3">
    <source>
        <dbReference type="SMART" id="SM00563"/>
    </source>
</evidence>
<sequence>MSYNKNFLLYSSPLKRCKVNPFFHWLGKFILRISGWRVERKFPDISKAVLIAAHHTSNWDFIIGLMASFVWKIEAFWLAKHTLFRWPLGGFLKWLGGIPVNRNSSYKIVDQVIEAFQNNEKLLITMTPEGTRKKVEKWKSGFYYIAKGAGIPIICVFIDYGRKTCGIGPIITPTDNLETDLNIIRDFYSNVTAKYPEMTGTIQF</sequence>
<accession>A0A1F7S116</accession>
<evidence type="ECO:0000313" key="4">
    <source>
        <dbReference type="EMBL" id="OGL47496.1"/>
    </source>
</evidence>
<protein>
    <recommendedName>
        <fullName evidence="3">Phospholipid/glycerol acyltransferase domain-containing protein</fullName>
    </recommendedName>
</protein>
<dbReference type="GO" id="GO:0006654">
    <property type="term" value="P:phosphatidic acid biosynthetic process"/>
    <property type="evidence" value="ECO:0007669"/>
    <property type="project" value="TreeGrafter"/>
</dbReference>
<dbReference type="PANTHER" id="PTHR10434:SF9">
    <property type="entry name" value="PHOSPHOLIPID_GLYCEROL ACYLTRANSFERASE DOMAIN-CONTAINING PROTEIN"/>
    <property type="match status" value="1"/>
</dbReference>
<dbReference type="CDD" id="cd07988">
    <property type="entry name" value="LPLAT_ABO13168-like"/>
    <property type="match status" value="1"/>
</dbReference>
<reference evidence="4 5" key="1">
    <citation type="journal article" date="2016" name="Nat. Commun.">
        <title>Thousands of microbial genomes shed light on interconnected biogeochemical processes in an aquifer system.</title>
        <authorList>
            <person name="Anantharaman K."/>
            <person name="Brown C.T."/>
            <person name="Hug L.A."/>
            <person name="Sharon I."/>
            <person name="Castelle C.J."/>
            <person name="Probst A.J."/>
            <person name="Thomas B.C."/>
            <person name="Singh A."/>
            <person name="Wilkins M.J."/>
            <person name="Karaoz U."/>
            <person name="Brodie E.L."/>
            <person name="Williams K.H."/>
            <person name="Hubbard S.S."/>
            <person name="Banfield J.F."/>
        </authorList>
    </citation>
    <scope>NUCLEOTIDE SEQUENCE [LARGE SCALE GENOMIC DNA]</scope>
</reference>
<evidence type="ECO:0000256" key="2">
    <source>
        <dbReference type="ARBA" id="ARBA00023315"/>
    </source>
</evidence>
<dbReference type="SMART" id="SM00563">
    <property type="entry name" value="PlsC"/>
    <property type="match status" value="1"/>
</dbReference>
<dbReference type="SUPFAM" id="SSF69593">
    <property type="entry name" value="Glycerol-3-phosphate (1)-acyltransferase"/>
    <property type="match status" value="1"/>
</dbReference>
<keyword evidence="2" id="KW-0012">Acyltransferase</keyword>
<keyword evidence="1" id="KW-0808">Transferase</keyword>
<dbReference type="PANTHER" id="PTHR10434">
    <property type="entry name" value="1-ACYL-SN-GLYCEROL-3-PHOSPHATE ACYLTRANSFERASE"/>
    <property type="match status" value="1"/>
</dbReference>
<organism evidence="4 5">
    <name type="scientific">Candidatus Schekmanbacteria bacterium RBG_13_48_7</name>
    <dbReference type="NCBI Taxonomy" id="1817878"/>
    <lineage>
        <taxon>Bacteria</taxon>
        <taxon>Candidatus Schekmaniibacteriota</taxon>
    </lineage>
</organism>
<proteinExistence type="predicted"/>
<name>A0A1F7S116_9BACT</name>